<evidence type="ECO:0000259" key="3">
    <source>
        <dbReference type="Pfam" id="PF25137"/>
    </source>
</evidence>
<dbReference type="Proteomes" id="UP001596208">
    <property type="component" value="Unassembled WGS sequence"/>
</dbReference>
<name>A0ABW0B211_9ACTN</name>
<dbReference type="EMBL" id="JBHSKI010000003">
    <property type="protein sequence ID" value="MFC5171002.1"/>
    <property type="molecule type" value="Genomic_DNA"/>
</dbReference>
<protein>
    <submittedName>
        <fullName evidence="4">Phosphonoacetaldehyde reductase</fullName>
    </submittedName>
</protein>
<dbReference type="InterPro" id="IPR001670">
    <property type="entry name" value="ADH_Fe/GldA"/>
</dbReference>
<evidence type="ECO:0000256" key="1">
    <source>
        <dbReference type="ARBA" id="ARBA00023002"/>
    </source>
</evidence>
<sequence length="390" mass="41043">MAVDLLTLDTERDAPPTRLVAGPGSAAAFERELRPFGARRVLVVASAGALRRTSFLSRIDAPDVRVFTEFSPNPDLDDVLKGCAARDAQQPELIVGIGGGSAMDAAKMIRLLPADRVRARAVLAARAPLRAAARTPLVLIPTTAGTGSEVTQFATVFVDGLKHSLDLAAARATVALVDPVLSHSCPWEVSVSCAFDALAHALESYWSIRSTPRSRELAATAAEGIADVLRRAEGGFSESDRQVLSSLSTTAGQAIDLTRTTVGHAFAYPLTVRFGVPHGLACVLSLSWLFPLSESALADPPACQDPRGAEFVRARLQRMAGFLGADSPRQLGQALRSLITAAGFPDTLGAYGVRGADVPVLFQEAMASSRSSNTPVQVPADAPDYLAAHL</sequence>
<dbReference type="InterPro" id="IPR056798">
    <property type="entry name" value="ADH_Fe_C"/>
</dbReference>
<comment type="caution">
    <text evidence="4">The sequence shown here is derived from an EMBL/GenBank/DDBJ whole genome shotgun (WGS) entry which is preliminary data.</text>
</comment>
<dbReference type="Gene3D" id="3.40.50.1970">
    <property type="match status" value="1"/>
</dbReference>
<dbReference type="PANTHER" id="PTHR11496:SF103">
    <property type="entry name" value="DEHYDROGENASE, PUTATIVE-RELATED"/>
    <property type="match status" value="1"/>
</dbReference>
<feature type="domain" description="Fe-containing alcohol dehydrogenase-like C-terminal" evidence="3">
    <location>
        <begin position="192"/>
        <end position="378"/>
    </location>
</feature>
<evidence type="ECO:0000313" key="5">
    <source>
        <dbReference type="Proteomes" id="UP001596208"/>
    </source>
</evidence>
<dbReference type="InterPro" id="IPR039697">
    <property type="entry name" value="Alcohol_dehydrogenase_Fe"/>
</dbReference>
<accession>A0ABW0B211</accession>
<dbReference type="Pfam" id="PF25137">
    <property type="entry name" value="ADH_Fe_C"/>
    <property type="match status" value="1"/>
</dbReference>
<dbReference type="Pfam" id="PF00465">
    <property type="entry name" value="Fe-ADH"/>
    <property type="match status" value="1"/>
</dbReference>
<keyword evidence="1" id="KW-0560">Oxidoreductase</keyword>
<dbReference type="Gene3D" id="1.20.1090.10">
    <property type="entry name" value="Dehydroquinate synthase-like - alpha domain"/>
    <property type="match status" value="1"/>
</dbReference>
<dbReference type="SUPFAM" id="SSF56796">
    <property type="entry name" value="Dehydroquinate synthase-like"/>
    <property type="match status" value="1"/>
</dbReference>
<feature type="domain" description="Alcohol dehydrogenase iron-type/glycerol dehydrogenase GldA" evidence="2">
    <location>
        <begin position="16"/>
        <end position="179"/>
    </location>
</feature>
<reference evidence="5" key="1">
    <citation type="journal article" date="2019" name="Int. J. Syst. Evol. Microbiol.">
        <title>The Global Catalogue of Microorganisms (GCM) 10K type strain sequencing project: providing services to taxonomists for standard genome sequencing and annotation.</title>
        <authorList>
            <consortium name="The Broad Institute Genomics Platform"/>
            <consortium name="The Broad Institute Genome Sequencing Center for Infectious Disease"/>
            <person name="Wu L."/>
            <person name="Ma J."/>
        </authorList>
    </citation>
    <scope>NUCLEOTIDE SEQUENCE [LARGE SCALE GENOMIC DNA]</scope>
    <source>
        <strain evidence="5">CGMCC 4.1721</strain>
    </source>
</reference>
<evidence type="ECO:0000313" key="4">
    <source>
        <dbReference type="EMBL" id="MFC5171002.1"/>
    </source>
</evidence>
<dbReference type="CDD" id="cd08182">
    <property type="entry name" value="HEPD"/>
    <property type="match status" value="1"/>
</dbReference>
<dbReference type="PANTHER" id="PTHR11496">
    <property type="entry name" value="ALCOHOL DEHYDROGENASE"/>
    <property type="match status" value="1"/>
</dbReference>
<gene>
    <name evidence="4" type="ORF">ACFPRK_10420</name>
</gene>
<organism evidence="4 5">
    <name type="scientific">Streptomyces mutomycini</name>
    <dbReference type="NCBI Taxonomy" id="284036"/>
    <lineage>
        <taxon>Bacteria</taxon>
        <taxon>Bacillati</taxon>
        <taxon>Actinomycetota</taxon>
        <taxon>Actinomycetes</taxon>
        <taxon>Kitasatosporales</taxon>
        <taxon>Streptomycetaceae</taxon>
        <taxon>Streptomyces</taxon>
    </lineage>
</organism>
<evidence type="ECO:0000259" key="2">
    <source>
        <dbReference type="Pfam" id="PF00465"/>
    </source>
</evidence>
<proteinExistence type="predicted"/>
<dbReference type="InterPro" id="IPR035873">
    <property type="entry name" value="PhpC"/>
</dbReference>
<dbReference type="RefSeq" id="WP_065848792.1">
    <property type="nucleotide sequence ID" value="NZ_JBHSKI010000003.1"/>
</dbReference>
<keyword evidence="5" id="KW-1185">Reference proteome</keyword>